<keyword evidence="3" id="KW-1185">Reference proteome</keyword>
<dbReference type="EMBL" id="CP106679">
    <property type="protein sequence ID" value="UXP33402.1"/>
    <property type="molecule type" value="Genomic_DNA"/>
</dbReference>
<evidence type="ECO:0000313" key="2">
    <source>
        <dbReference type="EMBL" id="UXP33402.1"/>
    </source>
</evidence>
<dbReference type="GO" id="GO:0016787">
    <property type="term" value="F:hydrolase activity"/>
    <property type="evidence" value="ECO:0007669"/>
    <property type="project" value="UniProtKB-KW"/>
</dbReference>
<name>A0ABY6CSA5_9BACT</name>
<accession>A0ABY6CSA5</accession>
<dbReference type="SUPFAM" id="SSF53474">
    <property type="entry name" value="alpha/beta-Hydrolases"/>
    <property type="match status" value="1"/>
</dbReference>
<dbReference type="Pfam" id="PF12146">
    <property type="entry name" value="Hydrolase_4"/>
    <property type="match status" value="1"/>
</dbReference>
<protein>
    <submittedName>
        <fullName evidence="2">Bifunctional alpha/beta hydrolase/OsmC family protein</fullName>
    </submittedName>
</protein>
<evidence type="ECO:0000313" key="3">
    <source>
        <dbReference type="Proteomes" id="UP001065174"/>
    </source>
</evidence>
<dbReference type="InterPro" id="IPR029058">
    <property type="entry name" value="AB_hydrolase_fold"/>
</dbReference>
<keyword evidence="2" id="KW-0378">Hydrolase</keyword>
<dbReference type="Gene3D" id="3.30.300.20">
    <property type="match status" value="1"/>
</dbReference>
<dbReference type="InterPro" id="IPR036102">
    <property type="entry name" value="OsmC/Ohrsf"/>
</dbReference>
<proteinExistence type="predicted"/>
<dbReference type="Proteomes" id="UP001065174">
    <property type="component" value="Chromosome"/>
</dbReference>
<organism evidence="2 3">
    <name type="scientific">Reichenbachiella agarivorans</name>
    <dbReference type="NCBI Taxonomy" id="2979464"/>
    <lineage>
        <taxon>Bacteria</taxon>
        <taxon>Pseudomonadati</taxon>
        <taxon>Bacteroidota</taxon>
        <taxon>Cytophagia</taxon>
        <taxon>Cytophagales</taxon>
        <taxon>Reichenbachiellaceae</taxon>
        <taxon>Reichenbachiella</taxon>
    </lineage>
</organism>
<feature type="domain" description="Serine aminopeptidase S33" evidence="1">
    <location>
        <begin position="48"/>
        <end position="133"/>
    </location>
</feature>
<dbReference type="InterPro" id="IPR015946">
    <property type="entry name" value="KH_dom-like_a/b"/>
</dbReference>
<dbReference type="RefSeq" id="WP_262310831.1">
    <property type="nucleotide sequence ID" value="NZ_CP106679.1"/>
</dbReference>
<dbReference type="Gene3D" id="3.40.50.1820">
    <property type="entry name" value="alpha/beta hydrolase"/>
    <property type="match status" value="1"/>
</dbReference>
<sequence>MAIRKFTFQNKQGDELSAHLELPVDQQPFAYAIFAHCFTCSKNLNAVRSISRALSHHGIAVLSFDFTGLGMSEGDFADTNFSSNIDDLVAAAEALTEQFEAPSLLVGHSLGGAAVIFAASKIKSIQAVATIGAPSSPDHVQHLLIENLDQINEQDAAEVSIGGRTFWVKKQFLDDISSKNMSAIVKELKKPLLLMHSPQDDIVGIQNAAEIYDNAMHPKSFVSLDKADHLLSNKADSTYVGEVIASWAGRYLPAEEELKLRSQHQVVVQTGREPYVTEILAGQHALRADEPLDLGGQNFGPSPYDLLLSSLGACTAMTLRMYADRKGWNLEQVDVHLNHKTDFPVACESCDPKVKVDHISREIEIHGNLDEAQRQKLLEIANKCPIHKTLHNHVELKTSLL</sequence>
<dbReference type="PANTHER" id="PTHR39624:SF2">
    <property type="entry name" value="OSMC-LIKE PROTEIN"/>
    <property type="match status" value="1"/>
</dbReference>
<reference evidence="2" key="1">
    <citation type="submission" date="2022-09" db="EMBL/GenBank/DDBJ databases">
        <title>Comparative genomics and taxonomic characterization of three novel marine species of genus Reichenbachiella exhibiting antioxidant and polysaccharide degradation activities.</title>
        <authorList>
            <person name="Muhammad N."/>
            <person name="Lee Y.-J."/>
            <person name="Ko J."/>
            <person name="Kim S.-G."/>
        </authorList>
    </citation>
    <scope>NUCLEOTIDE SEQUENCE</scope>
    <source>
        <strain evidence="2">BKB1-1</strain>
    </source>
</reference>
<dbReference type="PANTHER" id="PTHR39624">
    <property type="entry name" value="PROTEIN INVOLVED IN RIMO-MEDIATED BETA-METHYLTHIOLATION OF RIBOSOMAL PROTEIN S12 YCAO"/>
    <property type="match status" value="1"/>
</dbReference>
<dbReference type="Pfam" id="PF02566">
    <property type="entry name" value="OsmC"/>
    <property type="match status" value="1"/>
</dbReference>
<dbReference type="InterPro" id="IPR003718">
    <property type="entry name" value="OsmC/Ohr_fam"/>
</dbReference>
<dbReference type="InterPro" id="IPR022742">
    <property type="entry name" value="Hydrolase_4"/>
</dbReference>
<gene>
    <name evidence="2" type="ORF">N6H18_05480</name>
</gene>
<evidence type="ECO:0000259" key="1">
    <source>
        <dbReference type="Pfam" id="PF12146"/>
    </source>
</evidence>
<dbReference type="SUPFAM" id="SSF82784">
    <property type="entry name" value="OsmC-like"/>
    <property type="match status" value="1"/>
</dbReference>